<dbReference type="Proteomes" id="UP000035642">
    <property type="component" value="Unassembled WGS sequence"/>
</dbReference>
<dbReference type="WBParaSite" id="ACAC_0000034801-mRNA-1">
    <property type="protein sequence ID" value="ACAC_0000034801-mRNA-1"/>
    <property type="gene ID" value="ACAC_0000034801"/>
</dbReference>
<keyword evidence="1" id="KW-1185">Reference proteome</keyword>
<dbReference type="AlphaFoldDB" id="A0A0K0CTF1"/>
<reference evidence="1" key="1">
    <citation type="submission" date="2012-09" db="EMBL/GenBank/DDBJ databases">
        <authorList>
            <person name="Martin A.A."/>
        </authorList>
    </citation>
    <scope>NUCLEOTIDE SEQUENCE</scope>
</reference>
<sequence length="78" mass="8903">MKANRRRVLRAAVPTPIAASSFHRNRLGVVVYNVDGLREENDRVMVMEVRTFVMIVTMQCKRSESYGTLLVIAIHLSE</sequence>
<evidence type="ECO:0000313" key="2">
    <source>
        <dbReference type="WBParaSite" id="ACAC_0000034801-mRNA-1"/>
    </source>
</evidence>
<protein>
    <submittedName>
        <fullName evidence="2">Uncharacterized protein</fullName>
    </submittedName>
</protein>
<name>A0A0K0CTF1_ANGCA</name>
<accession>A0A0K0CTF1</accession>
<reference evidence="2" key="2">
    <citation type="submission" date="2017-02" db="UniProtKB">
        <authorList>
            <consortium name="WormBaseParasite"/>
        </authorList>
    </citation>
    <scope>IDENTIFICATION</scope>
</reference>
<proteinExistence type="predicted"/>
<organism evidence="1 2">
    <name type="scientific">Angiostrongylus cantonensis</name>
    <name type="common">Rat lungworm</name>
    <dbReference type="NCBI Taxonomy" id="6313"/>
    <lineage>
        <taxon>Eukaryota</taxon>
        <taxon>Metazoa</taxon>
        <taxon>Ecdysozoa</taxon>
        <taxon>Nematoda</taxon>
        <taxon>Chromadorea</taxon>
        <taxon>Rhabditida</taxon>
        <taxon>Rhabditina</taxon>
        <taxon>Rhabditomorpha</taxon>
        <taxon>Strongyloidea</taxon>
        <taxon>Metastrongylidae</taxon>
        <taxon>Angiostrongylus</taxon>
    </lineage>
</organism>
<evidence type="ECO:0000313" key="1">
    <source>
        <dbReference type="Proteomes" id="UP000035642"/>
    </source>
</evidence>